<gene>
    <name evidence="2" type="ORF">SAMN05421670_1153</name>
</gene>
<evidence type="ECO:0000313" key="3">
    <source>
        <dbReference type="Proteomes" id="UP000198734"/>
    </source>
</evidence>
<reference evidence="3" key="1">
    <citation type="submission" date="2016-10" db="EMBL/GenBank/DDBJ databases">
        <authorList>
            <person name="Varghese N."/>
            <person name="Submissions S."/>
        </authorList>
    </citation>
    <scope>NUCLEOTIDE SEQUENCE [LARGE SCALE GENOMIC DNA]</scope>
    <source>
        <strain evidence="3">DSM 11706</strain>
    </source>
</reference>
<name>A0A1I5W8G0_9BACI</name>
<organism evidence="2 3">
    <name type="scientific">Psychrobacillus psychrotolerans</name>
    <dbReference type="NCBI Taxonomy" id="126156"/>
    <lineage>
        <taxon>Bacteria</taxon>
        <taxon>Bacillati</taxon>
        <taxon>Bacillota</taxon>
        <taxon>Bacilli</taxon>
        <taxon>Bacillales</taxon>
        <taxon>Bacillaceae</taxon>
        <taxon>Psychrobacillus</taxon>
    </lineage>
</organism>
<evidence type="ECO:0000256" key="1">
    <source>
        <dbReference type="SAM" id="Phobius"/>
    </source>
</evidence>
<dbReference type="EMBL" id="FOXU01000001">
    <property type="protein sequence ID" value="SFQ16029.1"/>
    <property type="molecule type" value="Genomic_DNA"/>
</dbReference>
<keyword evidence="1" id="KW-1133">Transmembrane helix</keyword>
<accession>A0A1I5W8G0</accession>
<keyword evidence="1" id="KW-0472">Membrane</keyword>
<protein>
    <recommendedName>
        <fullName evidence="4">DUF1850 domain-containing protein</fullName>
    </recommendedName>
</protein>
<keyword evidence="1" id="KW-0812">Transmembrane</keyword>
<proteinExistence type="predicted"/>
<dbReference type="STRING" id="126156.SAMN05421670_1153"/>
<dbReference type="AlphaFoldDB" id="A0A1I5W8G0"/>
<evidence type="ECO:0008006" key="4">
    <source>
        <dbReference type="Google" id="ProtNLM"/>
    </source>
</evidence>
<dbReference type="Pfam" id="PF08905">
    <property type="entry name" value="DUF1850"/>
    <property type="match status" value="1"/>
</dbReference>
<dbReference type="InterPro" id="IPR015001">
    <property type="entry name" value="DUF1850"/>
</dbReference>
<keyword evidence="3" id="KW-1185">Reference proteome</keyword>
<sequence>MRIASSPFLLKKVRINHFMKKIFWPFLIIFFLTLFCFIPIFSAFTFTETRTEHPSIHFIPLEKKDHFQIIFTHTIHLTDVIENYRVLESNEIKLASMQYSDVAIGMPGYAEEGQTLRYENGVYTLKYDKAVLKDFILHIGDVDNKLDFHYNEKSFDLKEELDRGKSYEFKIKKISLFEKVKGVELNER</sequence>
<dbReference type="Proteomes" id="UP000198734">
    <property type="component" value="Unassembled WGS sequence"/>
</dbReference>
<evidence type="ECO:0000313" key="2">
    <source>
        <dbReference type="EMBL" id="SFQ16029.1"/>
    </source>
</evidence>
<feature type="transmembrane region" description="Helical" evidence="1">
    <location>
        <begin position="21"/>
        <end position="46"/>
    </location>
</feature>